<organism evidence="4 5">
    <name type="scientific">Sulfitobacter geojensis</name>
    <dbReference type="NCBI Taxonomy" id="1342299"/>
    <lineage>
        <taxon>Bacteria</taxon>
        <taxon>Pseudomonadati</taxon>
        <taxon>Pseudomonadota</taxon>
        <taxon>Alphaproteobacteria</taxon>
        <taxon>Rhodobacterales</taxon>
        <taxon>Roseobacteraceae</taxon>
        <taxon>Sulfitobacter</taxon>
    </lineage>
</organism>
<feature type="domain" description="Peptidoglycan binding-like" evidence="3">
    <location>
        <begin position="123"/>
        <end position="164"/>
    </location>
</feature>
<dbReference type="InterPro" id="IPR036366">
    <property type="entry name" value="PGBDSf"/>
</dbReference>
<dbReference type="SUPFAM" id="SSF47090">
    <property type="entry name" value="PGBD-like"/>
    <property type="match status" value="1"/>
</dbReference>
<gene>
    <name evidence="4" type="ORF">JQV55_01025</name>
</gene>
<keyword evidence="2" id="KW-0732">Signal</keyword>
<dbReference type="InterPro" id="IPR002477">
    <property type="entry name" value="Peptidoglycan-bd-like"/>
</dbReference>
<name>A0AAE3B4S1_9RHOB</name>
<evidence type="ECO:0000256" key="1">
    <source>
        <dbReference type="SAM" id="MobiDB-lite"/>
    </source>
</evidence>
<feature type="signal peptide" evidence="2">
    <location>
        <begin position="1"/>
        <end position="25"/>
    </location>
</feature>
<evidence type="ECO:0000256" key="2">
    <source>
        <dbReference type="SAM" id="SignalP"/>
    </source>
</evidence>
<evidence type="ECO:0000259" key="3">
    <source>
        <dbReference type="Pfam" id="PF01471"/>
    </source>
</evidence>
<protein>
    <submittedName>
        <fullName evidence="4">Peptidoglycan-binding protein</fullName>
    </submittedName>
</protein>
<dbReference type="Gene3D" id="1.10.101.10">
    <property type="entry name" value="PGBD-like superfamily/PGBD"/>
    <property type="match status" value="1"/>
</dbReference>
<feature type="chain" id="PRO_5041962797" evidence="2">
    <location>
        <begin position="26"/>
        <end position="187"/>
    </location>
</feature>
<evidence type="ECO:0000313" key="4">
    <source>
        <dbReference type="EMBL" id="MBM1712139.1"/>
    </source>
</evidence>
<comment type="caution">
    <text evidence="4">The sequence shown here is derived from an EMBL/GenBank/DDBJ whole genome shotgun (WGS) entry which is preliminary data.</text>
</comment>
<dbReference type="InterPro" id="IPR036365">
    <property type="entry name" value="PGBD-like_sf"/>
</dbReference>
<keyword evidence="5" id="KW-1185">Reference proteome</keyword>
<reference evidence="4 5" key="1">
    <citation type="submission" date="2021-01" db="EMBL/GenBank/DDBJ databases">
        <title>Diatom-associated Roseobacters Show Island Model of Population Structure.</title>
        <authorList>
            <person name="Qu L."/>
            <person name="Feng X."/>
            <person name="Chen Y."/>
            <person name="Li L."/>
            <person name="Wang X."/>
            <person name="Hu Z."/>
            <person name="Wang H."/>
            <person name="Luo H."/>
        </authorList>
    </citation>
    <scope>NUCLEOTIDE SEQUENCE [LARGE SCALE GENOMIC DNA]</scope>
    <source>
        <strain evidence="4 5">TR60-84</strain>
    </source>
</reference>
<dbReference type="Proteomes" id="UP000732193">
    <property type="component" value="Unassembled WGS sequence"/>
</dbReference>
<evidence type="ECO:0000313" key="5">
    <source>
        <dbReference type="Proteomes" id="UP000732193"/>
    </source>
</evidence>
<proteinExistence type="predicted"/>
<dbReference type="EMBL" id="JAFBRM010000001">
    <property type="protein sequence ID" value="MBM1712139.1"/>
    <property type="molecule type" value="Genomic_DNA"/>
</dbReference>
<dbReference type="Pfam" id="PF01471">
    <property type="entry name" value="PG_binding_1"/>
    <property type="match status" value="1"/>
</dbReference>
<sequence>MRQANLRNTNAWRLALTAVACMALAGCDTVATAPAAEPPEPGVLEATRNGPANAPEGSCWGKTVSPAVVERVTEQVQIKPASVNPDGTIGSLPVYQTEERQVIVTPRRDNWFETPCPDVLNAEFISSLQRALLARGGYSGAITGKLDAKTRAAVEQFQRAEGLDSAVLSLSTARTLGLIAVPREPAE</sequence>
<accession>A0AAE3B4S1</accession>
<dbReference type="AlphaFoldDB" id="A0AAE3B4S1"/>
<feature type="region of interest" description="Disordered" evidence="1">
    <location>
        <begin position="36"/>
        <end position="59"/>
    </location>
</feature>
<dbReference type="PROSITE" id="PS51257">
    <property type="entry name" value="PROKAR_LIPOPROTEIN"/>
    <property type="match status" value="1"/>
</dbReference>
<dbReference type="RefSeq" id="WP_203240963.1">
    <property type="nucleotide sequence ID" value="NZ_JAFBRH010000001.1"/>
</dbReference>